<accession>A0A0U3DQT8</accession>
<name>A0A0U3DQT8_9EURY</name>
<organism evidence="1 2">
    <name type="scientific">Methanobrevibacter millerae</name>
    <dbReference type="NCBI Taxonomy" id="230361"/>
    <lineage>
        <taxon>Archaea</taxon>
        <taxon>Methanobacteriati</taxon>
        <taxon>Methanobacteriota</taxon>
        <taxon>Methanomada group</taxon>
        <taxon>Methanobacteria</taxon>
        <taxon>Methanobacteriales</taxon>
        <taxon>Methanobacteriaceae</taxon>
        <taxon>Methanobrevibacter</taxon>
    </lineage>
</organism>
<gene>
    <name evidence="1" type="ORF">sm9_0972</name>
</gene>
<dbReference type="EMBL" id="CP011266">
    <property type="protein sequence ID" value="ALT68761.1"/>
    <property type="molecule type" value="Genomic_DNA"/>
</dbReference>
<dbReference type="GeneID" id="26735943"/>
<dbReference type="PATRIC" id="fig|230361.4.peg.1002"/>
<dbReference type="RefSeq" id="WP_058739054.1">
    <property type="nucleotide sequence ID" value="NZ_CP011266.1"/>
</dbReference>
<dbReference type="AlphaFoldDB" id="A0A0U3DQT8"/>
<dbReference type="OrthoDB" id="76677at2157"/>
<dbReference type="KEGG" id="mmil:sm9_0972"/>
<sequence length="122" mass="14485">MYSEEEKKTLMKELKEMESLKVDTGSEGEILQNDIIDFITEGNGDKYDLISRIELFTYAFKLFSRKEVTLSDNQFIVYLNDSILDYEKIELIKKDFNKFELVIEAVEDNNEILINLNFTYHY</sequence>
<keyword evidence="2" id="KW-1185">Reference proteome</keyword>
<dbReference type="Proteomes" id="UP000067738">
    <property type="component" value="Chromosome"/>
</dbReference>
<reference evidence="1 2" key="1">
    <citation type="submission" date="2015-04" db="EMBL/GenBank/DDBJ databases">
        <title>The complete genome sequence of the rumen methanogen Methanobrevibacter millerae SM9.</title>
        <authorList>
            <person name="Leahy S.C."/>
            <person name="Kelly W.J."/>
            <person name="Pacheco D.M."/>
            <person name="Li D."/>
            <person name="Altermann E."/>
            <person name="Attwood G.T."/>
        </authorList>
    </citation>
    <scope>NUCLEOTIDE SEQUENCE [LARGE SCALE GENOMIC DNA]</scope>
    <source>
        <strain evidence="1 2">SM9</strain>
    </source>
</reference>
<proteinExistence type="predicted"/>
<evidence type="ECO:0000313" key="2">
    <source>
        <dbReference type="Proteomes" id="UP000067738"/>
    </source>
</evidence>
<protein>
    <submittedName>
        <fullName evidence="1">Uncharacterized protein</fullName>
    </submittedName>
</protein>
<evidence type="ECO:0000313" key="1">
    <source>
        <dbReference type="EMBL" id="ALT68761.1"/>
    </source>
</evidence>